<keyword evidence="1" id="KW-0812">Transmembrane</keyword>
<accession>A0AAV6TL00</accession>
<organism evidence="2 4">
    <name type="scientific">Oedothorax gibbosus</name>
    <dbReference type="NCBI Taxonomy" id="931172"/>
    <lineage>
        <taxon>Eukaryota</taxon>
        <taxon>Metazoa</taxon>
        <taxon>Ecdysozoa</taxon>
        <taxon>Arthropoda</taxon>
        <taxon>Chelicerata</taxon>
        <taxon>Arachnida</taxon>
        <taxon>Araneae</taxon>
        <taxon>Araneomorphae</taxon>
        <taxon>Entelegynae</taxon>
        <taxon>Araneoidea</taxon>
        <taxon>Linyphiidae</taxon>
        <taxon>Erigoninae</taxon>
        <taxon>Oedothorax</taxon>
    </lineage>
</organism>
<evidence type="ECO:0000256" key="1">
    <source>
        <dbReference type="SAM" id="Phobius"/>
    </source>
</evidence>
<proteinExistence type="predicted"/>
<comment type="caution">
    <text evidence="2">The sequence shown here is derived from an EMBL/GenBank/DDBJ whole genome shotgun (WGS) entry which is preliminary data.</text>
</comment>
<keyword evidence="4" id="KW-1185">Reference proteome</keyword>
<sequence>MPYFDKPIPFITLGKIILVLGVLVVVTFFPGIFTVISENSDNGDKLIGSLPKSWSWSLQDVKLSVLEMGCALPFSHCEKRPYHRRILSYFLCNILSGAVCAAFFYPAYIHGYVLPLPSATFSPSIRIGLWDIIRP</sequence>
<dbReference type="EMBL" id="JAFNEN010002695">
    <property type="protein sequence ID" value="KAG8172447.1"/>
    <property type="molecule type" value="Genomic_DNA"/>
</dbReference>
<keyword evidence="1" id="KW-0472">Membrane</keyword>
<feature type="transmembrane region" description="Helical" evidence="1">
    <location>
        <begin position="12"/>
        <end position="36"/>
    </location>
</feature>
<dbReference type="EMBL" id="JAFNEN010000334">
    <property type="protein sequence ID" value="KAG8185503.1"/>
    <property type="molecule type" value="Genomic_DNA"/>
</dbReference>
<dbReference type="AlphaFoldDB" id="A0AAV6TL00"/>
<gene>
    <name evidence="2" type="ORF">JTE90_007598</name>
    <name evidence="3" type="ORF">JTE90_019759</name>
</gene>
<reference evidence="2 4" key="1">
    <citation type="journal article" date="2022" name="Nat. Ecol. Evol.">
        <title>A masculinizing supergene underlies an exaggerated male reproductive morph in a spider.</title>
        <authorList>
            <person name="Hendrickx F."/>
            <person name="De Corte Z."/>
            <person name="Sonet G."/>
            <person name="Van Belleghem S.M."/>
            <person name="Kostlbacher S."/>
            <person name="Vangestel C."/>
        </authorList>
    </citation>
    <scope>NUCLEOTIDE SEQUENCE [LARGE SCALE GENOMIC DNA]</scope>
    <source>
        <strain evidence="2">W744_W776</strain>
    </source>
</reference>
<dbReference type="Proteomes" id="UP000827092">
    <property type="component" value="Unassembled WGS sequence"/>
</dbReference>
<feature type="transmembrane region" description="Helical" evidence="1">
    <location>
        <begin position="86"/>
        <end position="108"/>
    </location>
</feature>
<evidence type="ECO:0000313" key="4">
    <source>
        <dbReference type="Proteomes" id="UP000827092"/>
    </source>
</evidence>
<evidence type="ECO:0000313" key="2">
    <source>
        <dbReference type="EMBL" id="KAG8172447.1"/>
    </source>
</evidence>
<name>A0AAV6TL00_9ARAC</name>
<keyword evidence="1" id="KW-1133">Transmembrane helix</keyword>
<evidence type="ECO:0000313" key="3">
    <source>
        <dbReference type="EMBL" id="KAG8185503.1"/>
    </source>
</evidence>
<protein>
    <submittedName>
        <fullName evidence="2">Uncharacterized protein</fullName>
    </submittedName>
</protein>